<accession>A0ACC0WT09</accession>
<protein>
    <submittedName>
        <fullName evidence="1">Uncharacterized protein</fullName>
    </submittedName>
</protein>
<evidence type="ECO:0000313" key="1">
    <source>
        <dbReference type="EMBL" id="KAI9921884.1"/>
    </source>
</evidence>
<proteinExistence type="predicted"/>
<gene>
    <name evidence="1" type="ORF">PsorP6_001479</name>
</gene>
<dbReference type="EMBL" id="CM047580">
    <property type="protein sequence ID" value="KAI9921884.1"/>
    <property type="molecule type" value="Genomic_DNA"/>
</dbReference>
<reference evidence="1 2" key="1">
    <citation type="journal article" date="2022" name="bioRxiv">
        <title>The genome of the oomycete Peronosclerospora sorghi, a cosmopolitan pathogen of maize and sorghum, is inflated with dispersed pseudogenes.</title>
        <authorList>
            <person name="Fletcher K."/>
            <person name="Martin F."/>
            <person name="Isakeit T."/>
            <person name="Cavanaugh K."/>
            <person name="Magill C."/>
            <person name="Michelmore R."/>
        </authorList>
    </citation>
    <scope>NUCLEOTIDE SEQUENCE [LARGE SCALE GENOMIC DNA]</scope>
    <source>
        <strain evidence="1">P6</strain>
    </source>
</reference>
<name>A0ACC0WT09_9STRA</name>
<evidence type="ECO:0000313" key="2">
    <source>
        <dbReference type="Proteomes" id="UP001163321"/>
    </source>
</evidence>
<sequence length="559" mass="61221">MSTRVGITVEEYSSQSSAGSTNRKSKKEIPPSLTTQRFAIQSLSDPTSDSKGHFLSIPLCVLRIEALLGLLLRLMKMWHRLVGLLCFASCSASTAYRVNKVPVMSNETSSDSSAFSKSTRATLATKVPSSADWHMSPVTVIQARVQGDAPVWNKRAQRWLSKYGNTTELAYRNNLDTVNTASVEGALMYVQAEGINVNEQSVKCERKNKMQYIVFYQVTIVQPTYGIKYYENHTPPEYGKFVAMDGAKCTDQGSDLSEDCKVYYGLDGEMKIGPMVGSTLQTTDPRAPYAYNHWFSYANSCAQKLREDKTDECRAEYPGGLCPLGVEPDGKNCTFSYTILGFLNLDDLVGITDMGYRSYKEFCEDGGIEFKATNTGKGFDVDESIDFWKDPGDKDANTERTQKMIRMYNAIASSSAYMKPLPSIAKLTASNPKCYQNSAKCANAPYGCRRSLYSQICSVCSSSDPCETGNFKFPTLTLPSNSSTSSSGKTSNDISQDTGFSPSSSQSRLRPETSGMTLHSSQNTSERTSASDKASNNAGLVAATSSLVTFIALVASSWL</sequence>
<dbReference type="Proteomes" id="UP001163321">
    <property type="component" value="Chromosome 1"/>
</dbReference>
<keyword evidence="2" id="KW-1185">Reference proteome</keyword>
<organism evidence="1 2">
    <name type="scientific">Peronosclerospora sorghi</name>
    <dbReference type="NCBI Taxonomy" id="230839"/>
    <lineage>
        <taxon>Eukaryota</taxon>
        <taxon>Sar</taxon>
        <taxon>Stramenopiles</taxon>
        <taxon>Oomycota</taxon>
        <taxon>Peronosporomycetes</taxon>
        <taxon>Peronosporales</taxon>
        <taxon>Peronosporaceae</taxon>
        <taxon>Peronosclerospora</taxon>
    </lineage>
</organism>
<comment type="caution">
    <text evidence="1">The sequence shown here is derived from an EMBL/GenBank/DDBJ whole genome shotgun (WGS) entry which is preliminary data.</text>
</comment>